<evidence type="ECO:0000259" key="12">
    <source>
        <dbReference type="PROSITE" id="PS51898"/>
    </source>
</evidence>
<reference evidence="14" key="1">
    <citation type="submission" date="2019-02" db="EMBL/GenBank/DDBJ databases">
        <authorList>
            <person name="Li S.-H."/>
        </authorList>
    </citation>
    <scope>NUCLEOTIDE SEQUENCE</scope>
    <source>
        <strain evidence="14">IMCC11814</strain>
    </source>
</reference>
<feature type="active site" evidence="11">
    <location>
        <position position="176"/>
    </location>
</feature>
<dbReference type="Gene3D" id="1.10.443.10">
    <property type="entry name" value="Intergrase catalytic core"/>
    <property type="match status" value="1"/>
</dbReference>
<dbReference type="NCBIfam" id="TIGR02225">
    <property type="entry name" value="recomb_XerD"/>
    <property type="match status" value="1"/>
</dbReference>
<proteinExistence type="inferred from homology"/>
<evidence type="ECO:0000256" key="6">
    <source>
        <dbReference type="ARBA" id="ARBA00022829"/>
    </source>
</evidence>
<comment type="subunit">
    <text evidence="11">Forms a cyclic heterotetrameric complex composed of two molecules of XerC and two molecules of XerD.</text>
</comment>
<keyword evidence="5 11" id="KW-0132">Cell division</keyword>
<feature type="active site" evidence="11">
    <location>
        <position position="152"/>
    </location>
</feature>
<comment type="similarity">
    <text evidence="2 11">Belongs to the 'phage' integrase family. XerD subfamily.</text>
</comment>
<feature type="active site" evidence="11">
    <location>
        <position position="247"/>
    </location>
</feature>
<dbReference type="PANTHER" id="PTHR30349">
    <property type="entry name" value="PHAGE INTEGRASE-RELATED"/>
    <property type="match status" value="1"/>
</dbReference>
<dbReference type="PROSITE" id="PS51898">
    <property type="entry name" value="TYR_RECOMBINASE"/>
    <property type="match status" value="1"/>
</dbReference>
<dbReference type="InterPro" id="IPR050090">
    <property type="entry name" value="Tyrosine_recombinase_XerCD"/>
</dbReference>
<evidence type="ECO:0000256" key="7">
    <source>
        <dbReference type="ARBA" id="ARBA00022908"/>
    </source>
</evidence>
<keyword evidence="9 11" id="KW-0233">DNA recombination</keyword>
<keyword evidence="10 11" id="KW-0131">Cell cycle</keyword>
<dbReference type="NCBIfam" id="NF040815">
    <property type="entry name" value="recomb_XerA_Arch"/>
    <property type="match status" value="1"/>
</dbReference>
<evidence type="ECO:0000256" key="4">
    <source>
        <dbReference type="ARBA" id="ARBA00022490"/>
    </source>
</evidence>
<dbReference type="Gene3D" id="1.10.150.130">
    <property type="match status" value="1"/>
</dbReference>
<protein>
    <recommendedName>
        <fullName evidence="3 11">Tyrosine recombinase XerD</fullName>
    </recommendedName>
</protein>
<dbReference type="Pfam" id="PF02899">
    <property type="entry name" value="Phage_int_SAM_1"/>
    <property type="match status" value="1"/>
</dbReference>
<evidence type="ECO:0000256" key="1">
    <source>
        <dbReference type="ARBA" id="ARBA00004496"/>
    </source>
</evidence>
<dbReference type="Proteomes" id="UP001143304">
    <property type="component" value="Unassembled WGS sequence"/>
</dbReference>
<dbReference type="HAMAP" id="MF_01807">
    <property type="entry name" value="Recomb_XerD"/>
    <property type="match status" value="1"/>
</dbReference>
<dbReference type="InterPro" id="IPR010998">
    <property type="entry name" value="Integrase_recombinase_N"/>
</dbReference>
<dbReference type="InterPro" id="IPR011932">
    <property type="entry name" value="Recomb_XerD"/>
</dbReference>
<organism evidence="14 15">
    <name type="scientific">Candidatus Marimicrobium litorale</name>
    <dbReference type="NCBI Taxonomy" id="2518991"/>
    <lineage>
        <taxon>Bacteria</taxon>
        <taxon>Pseudomonadati</taxon>
        <taxon>Pseudomonadota</taxon>
        <taxon>Gammaproteobacteria</taxon>
        <taxon>Cellvibrionales</taxon>
        <taxon>Halieaceae</taxon>
        <taxon>Marimicrobium</taxon>
    </lineage>
</organism>
<feature type="domain" description="Tyr recombinase" evidence="12">
    <location>
        <begin position="112"/>
        <end position="295"/>
    </location>
</feature>
<evidence type="ECO:0000256" key="3">
    <source>
        <dbReference type="ARBA" id="ARBA00015810"/>
    </source>
</evidence>
<keyword evidence="15" id="KW-1185">Reference proteome</keyword>
<keyword evidence="7 11" id="KW-0229">DNA integration</keyword>
<dbReference type="PANTHER" id="PTHR30349:SF90">
    <property type="entry name" value="TYROSINE RECOMBINASE XERD"/>
    <property type="match status" value="1"/>
</dbReference>
<name>A0ABT3T160_9GAMM</name>
<dbReference type="EMBL" id="SHNO01000001">
    <property type="protein sequence ID" value="MCX2975985.1"/>
    <property type="molecule type" value="Genomic_DNA"/>
</dbReference>
<keyword evidence="4 11" id="KW-0963">Cytoplasm</keyword>
<evidence type="ECO:0000256" key="8">
    <source>
        <dbReference type="ARBA" id="ARBA00023125"/>
    </source>
</evidence>
<evidence type="ECO:0000256" key="5">
    <source>
        <dbReference type="ARBA" id="ARBA00022618"/>
    </source>
</evidence>
<keyword evidence="6 11" id="KW-0159">Chromosome partition</keyword>
<dbReference type="SUPFAM" id="SSF56349">
    <property type="entry name" value="DNA breaking-rejoining enzymes"/>
    <property type="match status" value="1"/>
</dbReference>
<evidence type="ECO:0000256" key="2">
    <source>
        <dbReference type="ARBA" id="ARBA00010450"/>
    </source>
</evidence>
<feature type="active site" evidence="11">
    <location>
        <position position="273"/>
    </location>
</feature>
<dbReference type="NCBIfam" id="NF001399">
    <property type="entry name" value="PRK00283.1"/>
    <property type="match status" value="1"/>
</dbReference>
<feature type="domain" description="Core-binding (CB)" evidence="13">
    <location>
        <begin position="5"/>
        <end position="91"/>
    </location>
</feature>
<evidence type="ECO:0000256" key="11">
    <source>
        <dbReference type="HAMAP-Rule" id="MF_01807"/>
    </source>
</evidence>
<dbReference type="InterPro" id="IPR013762">
    <property type="entry name" value="Integrase-like_cat_sf"/>
</dbReference>
<comment type="caution">
    <text evidence="14">The sequence shown here is derived from an EMBL/GenBank/DDBJ whole genome shotgun (WGS) entry which is preliminary data.</text>
</comment>
<keyword evidence="8 11" id="KW-0238">DNA-binding</keyword>
<dbReference type="CDD" id="cd00798">
    <property type="entry name" value="INT_XerDC_C"/>
    <property type="match status" value="1"/>
</dbReference>
<dbReference type="HAMAP" id="MF_01808">
    <property type="entry name" value="Recomb_XerC_XerD"/>
    <property type="match status" value="1"/>
</dbReference>
<dbReference type="RefSeq" id="WP_279247742.1">
    <property type="nucleotide sequence ID" value="NZ_SHNO01000001.1"/>
</dbReference>
<dbReference type="InterPro" id="IPR044068">
    <property type="entry name" value="CB"/>
</dbReference>
<dbReference type="InterPro" id="IPR002104">
    <property type="entry name" value="Integrase_catalytic"/>
</dbReference>
<comment type="function">
    <text evidence="11">Site-specific tyrosine recombinase, which acts by catalyzing the cutting and rejoining of the recombining DNA molecules. The XerC-XerD complex is essential to convert dimers of the bacterial chromosome into monomers to permit their segregation at cell division. It also contributes to the segregational stability of plasmids.</text>
</comment>
<evidence type="ECO:0000259" key="13">
    <source>
        <dbReference type="PROSITE" id="PS51900"/>
    </source>
</evidence>
<comment type="subcellular location">
    <subcellularLocation>
        <location evidence="1 11">Cytoplasm</location>
    </subcellularLocation>
</comment>
<accession>A0ABT3T160</accession>
<evidence type="ECO:0000256" key="10">
    <source>
        <dbReference type="ARBA" id="ARBA00023306"/>
    </source>
</evidence>
<evidence type="ECO:0000313" key="14">
    <source>
        <dbReference type="EMBL" id="MCX2975985.1"/>
    </source>
</evidence>
<gene>
    <name evidence="11 14" type="primary">xerD</name>
    <name evidence="14" type="ORF">EYC82_01275</name>
</gene>
<dbReference type="InterPro" id="IPR011010">
    <property type="entry name" value="DNA_brk_join_enz"/>
</dbReference>
<evidence type="ECO:0000313" key="15">
    <source>
        <dbReference type="Proteomes" id="UP001143304"/>
    </source>
</evidence>
<dbReference type="InterPro" id="IPR023009">
    <property type="entry name" value="Tyrosine_recombinase_XerC/XerD"/>
</dbReference>
<feature type="active site" evidence="11">
    <location>
        <position position="250"/>
    </location>
</feature>
<sequence>MSKDDLNSPDIDAFIDAMWMEKGLSRNTLAAYRRDLSQFHEWLLQDGDTAILEATRQSLQAYLGARMQRGQSNRSAARFLSCARGFYHYQLREGRISIDPTLDIDSPRLGRSLPRALSETDVDKLLQAPDSAVALEARDRTMLELLYACGLRVSELISLEMSQLSMNQGVVRVFGKGSKERLVPVGDEAMRWMQQYLAGPRGDLLKGIPSEVVFPSRRGSQMTRQAFWYRIKIYAERAGIKKHLSPHTLRHAFATHLLNHGADLRVVQMLLGHSDLSTTQIYTHVAQQRMQELHEQHHPRG</sequence>
<dbReference type="PROSITE" id="PS51900">
    <property type="entry name" value="CB"/>
    <property type="match status" value="1"/>
</dbReference>
<dbReference type="Pfam" id="PF00589">
    <property type="entry name" value="Phage_integrase"/>
    <property type="match status" value="1"/>
</dbReference>
<evidence type="ECO:0000256" key="9">
    <source>
        <dbReference type="ARBA" id="ARBA00023172"/>
    </source>
</evidence>
<dbReference type="InterPro" id="IPR004107">
    <property type="entry name" value="Integrase_SAM-like_N"/>
</dbReference>
<feature type="active site" description="O-(3'-phospho-DNA)-tyrosine intermediate" evidence="11">
    <location>
        <position position="282"/>
    </location>
</feature>